<dbReference type="CDD" id="cd18550">
    <property type="entry name" value="ABC_6TM_exporter_like"/>
    <property type="match status" value="1"/>
</dbReference>
<accession>A0ABV1JQM8</accession>
<dbReference type="PANTHER" id="PTHR43394:SF7">
    <property type="entry name" value="ABC TRANSPORTER B FAMILY MEMBER 28"/>
    <property type="match status" value="1"/>
</dbReference>
<dbReference type="InterPro" id="IPR036640">
    <property type="entry name" value="ABC1_TM_sf"/>
</dbReference>
<sequence>MDTRPPTRPGRPDTRTSSPEEKDQARAVSLRRIGALFAPHRGPLSVVVVTIVASSIVGMASPFLLREVIDVALPQRDVTLLAWLAGGMVAVAAVTAALGVAQTWISTRIGQEVMHGLRTGVFAHLQRQSLAFFTRTRTGEVQSRITNDIGGMQSVVTNTATSVASNLTTTVATLVAMLALSWQLTLVSLVVLPPAILLTRRVARTRRAITAAQQRELADLNVTVEESLSVDGVALSKTLGSGPELTRRFTTSSSRLIGLELRSQLAGRWTMAVTQVVFAAVPAVIYLAAGLPFAAGTMSIGTLVAFTALQGGLFRPVMGLLGVGVQIVASLALFARIFEYLDLIVDVAEPEHPVPVDHDRVRGHVRIEGVTFAYPGSDAAAVAGIDLDVPAGTTLALVGETGSGKSTLAGLVARLHDPTAGRVTIDGVDLRDMAAADRTRIVGVVGQDTYLVHATVRENLRQARPEATDAEIEVAARAAQVHDLITALPDGYDTVVGSRGHRFSGGEKQRIAIARTLLRDPKVLVLDEATSALDTRTERAVQAAFDALAHGRTTITVAHRLSTVRDADRIAVVDHGRIVESGSHDELLADAGRYAALATV</sequence>
<dbReference type="SUPFAM" id="SSF90123">
    <property type="entry name" value="ABC transporter transmembrane region"/>
    <property type="match status" value="1"/>
</dbReference>
<dbReference type="Pfam" id="PF00005">
    <property type="entry name" value="ABC_tran"/>
    <property type="match status" value="1"/>
</dbReference>
<keyword evidence="6 8" id="KW-0472">Membrane</keyword>
<feature type="domain" description="ABC transporter" evidence="9">
    <location>
        <begin position="365"/>
        <end position="600"/>
    </location>
</feature>
<dbReference type="InterPro" id="IPR011527">
    <property type="entry name" value="ABC1_TM_dom"/>
</dbReference>
<dbReference type="EMBL" id="JBEDNP010000002">
    <property type="protein sequence ID" value="MEQ3538250.1"/>
    <property type="molecule type" value="Genomic_DNA"/>
</dbReference>
<evidence type="ECO:0000256" key="5">
    <source>
        <dbReference type="ARBA" id="ARBA00022989"/>
    </source>
</evidence>
<dbReference type="InterPro" id="IPR027417">
    <property type="entry name" value="P-loop_NTPase"/>
</dbReference>
<evidence type="ECO:0000313" key="12">
    <source>
        <dbReference type="Proteomes" id="UP001464923"/>
    </source>
</evidence>
<dbReference type="PROSITE" id="PS50893">
    <property type="entry name" value="ABC_TRANSPORTER_2"/>
    <property type="match status" value="1"/>
</dbReference>
<keyword evidence="5 8" id="KW-1133">Transmembrane helix</keyword>
<feature type="transmembrane region" description="Helical" evidence="8">
    <location>
        <begin position="44"/>
        <end position="66"/>
    </location>
</feature>
<dbReference type="Gene3D" id="3.40.50.300">
    <property type="entry name" value="P-loop containing nucleotide triphosphate hydrolases"/>
    <property type="match status" value="1"/>
</dbReference>
<evidence type="ECO:0000256" key="7">
    <source>
        <dbReference type="SAM" id="MobiDB-lite"/>
    </source>
</evidence>
<dbReference type="GO" id="GO:0005524">
    <property type="term" value="F:ATP binding"/>
    <property type="evidence" value="ECO:0007669"/>
    <property type="project" value="UniProtKB-KW"/>
</dbReference>
<feature type="transmembrane region" description="Helical" evidence="8">
    <location>
        <begin position="313"/>
        <end position="334"/>
    </location>
</feature>
<keyword evidence="4 11" id="KW-0067">ATP-binding</keyword>
<feature type="region of interest" description="Disordered" evidence="7">
    <location>
        <begin position="1"/>
        <end position="24"/>
    </location>
</feature>
<comment type="caution">
    <text evidence="11">The sequence shown here is derived from an EMBL/GenBank/DDBJ whole genome shotgun (WGS) entry which is preliminary data.</text>
</comment>
<dbReference type="Proteomes" id="UP001464923">
    <property type="component" value="Unassembled WGS sequence"/>
</dbReference>
<dbReference type="PROSITE" id="PS50929">
    <property type="entry name" value="ABC_TM1F"/>
    <property type="match status" value="1"/>
</dbReference>
<dbReference type="SMART" id="SM00382">
    <property type="entry name" value="AAA"/>
    <property type="match status" value="1"/>
</dbReference>
<dbReference type="InterPro" id="IPR003439">
    <property type="entry name" value="ABC_transporter-like_ATP-bd"/>
</dbReference>
<comment type="subcellular location">
    <subcellularLocation>
        <location evidence="1">Cell membrane</location>
        <topology evidence="1">Multi-pass membrane protein</topology>
    </subcellularLocation>
</comment>
<dbReference type="InterPro" id="IPR039421">
    <property type="entry name" value="Type_1_exporter"/>
</dbReference>
<dbReference type="InterPro" id="IPR003593">
    <property type="entry name" value="AAA+_ATPase"/>
</dbReference>
<keyword evidence="2 8" id="KW-0812">Transmembrane</keyword>
<organism evidence="11 12">
    <name type="scientific">Pseudonocardia tropica</name>
    <dbReference type="NCBI Taxonomy" id="681289"/>
    <lineage>
        <taxon>Bacteria</taxon>
        <taxon>Bacillati</taxon>
        <taxon>Actinomycetota</taxon>
        <taxon>Actinomycetes</taxon>
        <taxon>Pseudonocardiales</taxon>
        <taxon>Pseudonocardiaceae</taxon>
        <taxon>Pseudonocardia</taxon>
    </lineage>
</organism>
<feature type="transmembrane region" description="Helical" evidence="8">
    <location>
        <begin position="269"/>
        <end position="293"/>
    </location>
</feature>
<evidence type="ECO:0000256" key="6">
    <source>
        <dbReference type="ARBA" id="ARBA00023136"/>
    </source>
</evidence>
<evidence type="ECO:0000256" key="4">
    <source>
        <dbReference type="ARBA" id="ARBA00022840"/>
    </source>
</evidence>
<dbReference type="SUPFAM" id="SSF52540">
    <property type="entry name" value="P-loop containing nucleoside triphosphate hydrolases"/>
    <property type="match status" value="1"/>
</dbReference>
<feature type="domain" description="ABC transmembrane type-1" evidence="10">
    <location>
        <begin position="46"/>
        <end position="329"/>
    </location>
</feature>
<feature type="transmembrane region" description="Helical" evidence="8">
    <location>
        <begin position="171"/>
        <end position="198"/>
    </location>
</feature>
<evidence type="ECO:0000256" key="3">
    <source>
        <dbReference type="ARBA" id="ARBA00022741"/>
    </source>
</evidence>
<dbReference type="RefSeq" id="WP_345645115.1">
    <property type="nucleotide sequence ID" value="NZ_BAABLY010000027.1"/>
</dbReference>
<dbReference type="PROSITE" id="PS00211">
    <property type="entry name" value="ABC_TRANSPORTER_1"/>
    <property type="match status" value="1"/>
</dbReference>
<evidence type="ECO:0000259" key="10">
    <source>
        <dbReference type="PROSITE" id="PS50929"/>
    </source>
</evidence>
<feature type="transmembrane region" description="Helical" evidence="8">
    <location>
        <begin position="78"/>
        <end position="105"/>
    </location>
</feature>
<protein>
    <submittedName>
        <fullName evidence="11">ABC transporter ATP-binding protein</fullName>
    </submittedName>
</protein>
<reference evidence="11 12" key="1">
    <citation type="submission" date="2024-03" db="EMBL/GenBank/DDBJ databases">
        <title>Draft genome sequence of Pseudonocardia tropica JCM 19149.</title>
        <authorList>
            <person name="Butdee W."/>
            <person name="Duangmal K."/>
        </authorList>
    </citation>
    <scope>NUCLEOTIDE SEQUENCE [LARGE SCALE GENOMIC DNA]</scope>
    <source>
        <strain evidence="11 12">JCM 19149</strain>
    </source>
</reference>
<dbReference type="Pfam" id="PF00664">
    <property type="entry name" value="ABC_membrane"/>
    <property type="match status" value="1"/>
</dbReference>
<dbReference type="PANTHER" id="PTHR43394">
    <property type="entry name" value="ATP-DEPENDENT PERMEASE MDL1, MITOCHONDRIAL"/>
    <property type="match status" value="1"/>
</dbReference>
<dbReference type="Gene3D" id="1.20.1560.10">
    <property type="entry name" value="ABC transporter type 1, transmembrane domain"/>
    <property type="match status" value="1"/>
</dbReference>
<keyword evidence="3" id="KW-0547">Nucleotide-binding</keyword>
<gene>
    <name evidence="11" type="ORF">WHI96_05415</name>
</gene>
<evidence type="ECO:0000256" key="2">
    <source>
        <dbReference type="ARBA" id="ARBA00022692"/>
    </source>
</evidence>
<keyword evidence="12" id="KW-1185">Reference proteome</keyword>
<name>A0ABV1JQM8_9PSEU</name>
<evidence type="ECO:0000256" key="8">
    <source>
        <dbReference type="SAM" id="Phobius"/>
    </source>
</evidence>
<evidence type="ECO:0000259" key="9">
    <source>
        <dbReference type="PROSITE" id="PS50893"/>
    </source>
</evidence>
<evidence type="ECO:0000256" key="1">
    <source>
        <dbReference type="ARBA" id="ARBA00004651"/>
    </source>
</evidence>
<dbReference type="InterPro" id="IPR017871">
    <property type="entry name" value="ABC_transporter-like_CS"/>
</dbReference>
<proteinExistence type="predicted"/>
<evidence type="ECO:0000313" key="11">
    <source>
        <dbReference type="EMBL" id="MEQ3538250.1"/>
    </source>
</evidence>